<dbReference type="Ensembl" id="ENSNLET00000048300.1">
    <property type="protein sequence ID" value="ENSNLEP00000036162.1"/>
    <property type="gene ID" value="ENSNLEG00000012144.3"/>
</dbReference>
<organism evidence="2 3">
    <name type="scientific">Nomascus leucogenys</name>
    <name type="common">Northern white-cheeked gibbon</name>
    <name type="synonym">Hylobates leucogenys</name>
    <dbReference type="NCBI Taxonomy" id="61853"/>
    <lineage>
        <taxon>Eukaryota</taxon>
        <taxon>Metazoa</taxon>
        <taxon>Chordata</taxon>
        <taxon>Craniata</taxon>
        <taxon>Vertebrata</taxon>
        <taxon>Euteleostomi</taxon>
        <taxon>Mammalia</taxon>
        <taxon>Eutheria</taxon>
        <taxon>Euarchontoglires</taxon>
        <taxon>Primates</taxon>
        <taxon>Haplorrhini</taxon>
        <taxon>Catarrhini</taxon>
        <taxon>Hylobatidae</taxon>
        <taxon>Nomascus</taxon>
    </lineage>
</organism>
<feature type="compositionally biased region" description="Low complexity" evidence="1">
    <location>
        <begin position="45"/>
        <end position="63"/>
    </location>
</feature>
<proteinExistence type="predicted"/>
<dbReference type="EMBL" id="ADFV01044715">
    <property type="status" value="NOT_ANNOTATED_CDS"/>
    <property type="molecule type" value="Genomic_DNA"/>
</dbReference>
<reference evidence="2 3" key="1">
    <citation type="submission" date="2012-10" db="EMBL/GenBank/DDBJ databases">
        <authorList>
            <consortium name="Gibbon Genome Sequencing Consortium"/>
        </authorList>
    </citation>
    <scope>NUCLEOTIDE SEQUENCE [LARGE SCALE GENOMIC DNA]</scope>
</reference>
<reference evidence="2" key="3">
    <citation type="submission" date="2025-09" db="UniProtKB">
        <authorList>
            <consortium name="Ensembl"/>
        </authorList>
    </citation>
    <scope>IDENTIFICATION</scope>
</reference>
<protein>
    <submittedName>
        <fullName evidence="2">Furin, paired basic amino acid cleaving enzyme</fullName>
    </submittedName>
</protein>
<keyword evidence="3" id="KW-1185">Reference proteome</keyword>
<feature type="region of interest" description="Disordered" evidence="1">
    <location>
        <begin position="39"/>
        <end position="69"/>
    </location>
</feature>
<name>A0A2I3GY60_NOMLE</name>
<accession>A0A2I3GY60</accession>
<dbReference type="Proteomes" id="UP000001073">
    <property type="component" value="Chromosome 6"/>
</dbReference>
<gene>
    <name evidence="2" type="primary">FURIN</name>
</gene>
<dbReference type="EMBL" id="ADFV01044716">
    <property type="status" value="NOT_ANNOTATED_CDS"/>
    <property type="molecule type" value="Genomic_DNA"/>
</dbReference>
<dbReference type="EMBL" id="ADFV01044717">
    <property type="status" value="NOT_ANNOTATED_CDS"/>
    <property type="molecule type" value="Genomic_DNA"/>
</dbReference>
<dbReference type="GeneTree" id="ENSGT00940000157220"/>
<evidence type="ECO:0000313" key="2">
    <source>
        <dbReference type="Ensembl" id="ENSNLEP00000036162.1"/>
    </source>
</evidence>
<sequence>KPAHLNANDWATNGVGRKVSHSYGYGLWTRAPWWPWPRIGPQWPPSGSASSTSSPSPKTSGNGSRCGRL</sequence>
<evidence type="ECO:0000256" key="1">
    <source>
        <dbReference type="SAM" id="MobiDB-lite"/>
    </source>
</evidence>
<evidence type="ECO:0000313" key="3">
    <source>
        <dbReference type="Proteomes" id="UP000001073"/>
    </source>
</evidence>
<reference evidence="2" key="2">
    <citation type="submission" date="2025-08" db="UniProtKB">
        <authorList>
            <consortium name="Ensembl"/>
        </authorList>
    </citation>
    <scope>IDENTIFICATION</scope>
</reference>
<dbReference type="AlphaFoldDB" id="A0A2I3GY60"/>